<comment type="caution">
    <text evidence="2">The sequence shown here is derived from an EMBL/GenBank/DDBJ whole genome shotgun (WGS) entry which is preliminary data.</text>
</comment>
<feature type="region of interest" description="Disordered" evidence="1">
    <location>
        <begin position="66"/>
        <end position="120"/>
    </location>
</feature>
<accession>A0A372ZZM1</accession>
<dbReference type="AlphaFoldDB" id="A0A372ZZM1"/>
<evidence type="ECO:0000313" key="3">
    <source>
        <dbReference type="Proteomes" id="UP000263377"/>
    </source>
</evidence>
<proteinExistence type="predicted"/>
<feature type="compositionally biased region" description="Low complexity" evidence="1">
    <location>
        <begin position="66"/>
        <end position="82"/>
    </location>
</feature>
<feature type="compositionally biased region" description="Basic residues" evidence="1">
    <location>
        <begin position="109"/>
        <end position="120"/>
    </location>
</feature>
<dbReference type="EMBL" id="QVIG01000001">
    <property type="protein sequence ID" value="RGD61251.1"/>
    <property type="molecule type" value="Genomic_DNA"/>
</dbReference>
<keyword evidence="3" id="KW-1185">Reference proteome</keyword>
<evidence type="ECO:0000256" key="1">
    <source>
        <dbReference type="SAM" id="MobiDB-lite"/>
    </source>
</evidence>
<organism evidence="2 3">
    <name type="scientific">Kitasatospora xanthocidica</name>
    <dbReference type="NCBI Taxonomy" id="83382"/>
    <lineage>
        <taxon>Bacteria</taxon>
        <taxon>Bacillati</taxon>
        <taxon>Actinomycetota</taxon>
        <taxon>Actinomycetes</taxon>
        <taxon>Kitasatosporales</taxon>
        <taxon>Streptomycetaceae</taxon>
        <taxon>Kitasatospora</taxon>
    </lineage>
</organism>
<gene>
    <name evidence="2" type="ORF">DR950_28915</name>
</gene>
<protein>
    <submittedName>
        <fullName evidence="2">Uncharacterized protein</fullName>
    </submittedName>
</protein>
<sequence length="120" mass="12662">MPVLAWPMTSWPVSATGRVISWMGKGWTMPTDSSASAVSGRIPRSRKVVLMGSAVVDRVLPLPFSKGPRASGGRAAARLSTGLDGPGTAARTHNRAGPCGRPVRAARCGARRRRRRGGFP</sequence>
<name>A0A372ZZM1_9ACTN</name>
<dbReference type="Proteomes" id="UP000263377">
    <property type="component" value="Unassembled WGS sequence"/>
</dbReference>
<evidence type="ECO:0000313" key="2">
    <source>
        <dbReference type="EMBL" id="RGD61251.1"/>
    </source>
</evidence>
<reference evidence="2 3" key="1">
    <citation type="submission" date="2018-08" db="EMBL/GenBank/DDBJ databases">
        <title>Diversity &amp; Physiological Properties of Lignin-Decomposing Actinobacteria from Soil.</title>
        <authorList>
            <person name="Roh S.G."/>
            <person name="Kim S.B."/>
        </authorList>
    </citation>
    <scope>NUCLEOTIDE SEQUENCE [LARGE SCALE GENOMIC DNA]</scope>
    <source>
        <strain evidence="2 3">MMS17-GH009</strain>
    </source>
</reference>